<sequence>MLASAVIPSIKPRTARQAHLARDALSPIVPKKPADDRTLSQLGILHPKEVEISTFEGETLRMLPYNASAGRSRHPERGQAMRLPGMGGELELSWASSGTRLSRGDESPGYDSIRRRPIAGLPLSAKRFAMRSTWCYNPRSASNAGKGGGFSRQTGALA</sequence>
<keyword evidence="3" id="KW-1185">Reference proteome</keyword>
<comment type="caution">
    <text evidence="2">The sequence shown here is derived from an EMBL/GenBank/DDBJ whole genome shotgun (WGS) entry which is preliminary data.</text>
</comment>
<organism evidence="2 3">
    <name type="scientific">Colletotrichum sojae</name>
    <dbReference type="NCBI Taxonomy" id="2175907"/>
    <lineage>
        <taxon>Eukaryota</taxon>
        <taxon>Fungi</taxon>
        <taxon>Dikarya</taxon>
        <taxon>Ascomycota</taxon>
        <taxon>Pezizomycotina</taxon>
        <taxon>Sordariomycetes</taxon>
        <taxon>Hypocreomycetidae</taxon>
        <taxon>Glomerellales</taxon>
        <taxon>Glomerellaceae</taxon>
        <taxon>Colletotrichum</taxon>
        <taxon>Colletotrichum orchidearum species complex</taxon>
    </lineage>
</organism>
<evidence type="ECO:0000256" key="1">
    <source>
        <dbReference type="SAM" id="MobiDB-lite"/>
    </source>
</evidence>
<reference evidence="2 3" key="1">
    <citation type="journal article" date="2020" name="Phytopathology">
        <title>Genome Sequence Resources of Colletotrichum truncatum, C. plurivorum, C. musicola, and C. sojae: Four Species Pathogenic to Soybean (Glycine max).</title>
        <authorList>
            <person name="Rogerio F."/>
            <person name="Boufleur T.R."/>
            <person name="Ciampi-Guillardi M."/>
            <person name="Sukno S.A."/>
            <person name="Thon M.R."/>
            <person name="Massola Junior N.S."/>
            <person name="Baroncelli R."/>
        </authorList>
    </citation>
    <scope>NUCLEOTIDE SEQUENCE [LARGE SCALE GENOMIC DNA]</scope>
    <source>
        <strain evidence="2 3">LFN0009</strain>
    </source>
</reference>
<protein>
    <submittedName>
        <fullName evidence="2">Uncharacterized protein</fullName>
    </submittedName>
</protein>
<dbReference type="EMBL" id="WIGN01000266">
    <property type="protein sequence ID" value="KAF6802587.1"/>
    <property type="molecule type" value="Genomic_DNA"/>
</dbReference>
<feature type="region of interest" description="Disordered" evidence="1">
    <location>
        <begin position="94"/>
        <end position="114"/>
    </location>
</feature>
<name>A0A8H6IX96_9PEZI</name>
<proteinExistence type="predicted"/>
<dbReference type="Proteomes" id="UP000652219">
    <property type="component" value="Unassembled WGS sequence"/>
</dbReference>
<evidence type="ECO:0000313" key="2">
    <source>
        <dbReference type="EMBL" id="KAF6802587.1"/>
    </source>
</evidence>
<evidence type="ECO:0000313" key="3">
    <source>
        <dbReference type="Proteomes" id="UP000652219"/>
    </source>
</evidence>
<gene>
    <name evidence="2" type="ORF">CSOJ01_11502</name>
</gene>
<accession>A0A8H6IX96</accession>
<dbReference type="AlphaFoldDB" id="A0A8H6IX96"/>